<name>A9VJY7_BACMK</name>
<gene>
    <name evidence="2" type="ordered locus">BcerKBAB4_1175</name>
</gene>
<dbReference type="GO" id="GO:0004519">
    <property type="term" value="F:endonuclease activity"/>
    <property type="evidence" value="ECO:0007669"/>
    <property type="project" value="UniProtKB-KW"/>
</dbReference>
<evidence type="ECO:0000313" key="2">
    <source>
        <dbReference type="EMBL" id="ABY42423.1"/>
    </source>
</evidence>
<keyword evidence="2" id="KW-0255">Endonuclease</keyword>
<dbReference type="Gene3D" id="1.10.30.50">
    <property type="match status" value="1"/>
</dbReference>
<dbReference type="GO" id="GO:0003676">
    <property type="term" value="F:nucleic acid binding"/>
    <property type="evidence" value="ECO:0007669"/>
    <property type="project" value="InterPro"/>
</dbReference>
<dbReference type="HOGENOM" id="CLU_1544629_0_0_9"/>
<dbReference type="InterPro" id="IPR002711">
    <property type="entry name" value="HNH"/>
</dbReference>
<keyword evidence="2" id="KW-0540">Nuclease</keyword>
<protein>
    <submittedName>
        <fullName evidence="2">HNH endonuclease</fullName>
    </submittedName>
</protein>
<dbReference type="KEGG" id="bwe:BcerKBAB4_1175"/>
<evidence type="ECO:0000259" key="1">
    <source>
        <dbReference type="SMART" id="SM00507"/>
    </source>
</evidence>
<dbReference type="Proteomes" id="UP000002154">
    <property type="component" value="Chromosome"/>
</dbReference>
<dbReference type="SMART" id="SM00507">
    <property type="entry name" value="HNHc"/>
    <property type="match status" value="1"/>
</dbReference>
<dbReference type="CDD" id="cd00085">
    <property type="entry name" value="HNHc"/>
    <property type="match status" value="1"/>
</dbReference>
<organism evidence="2 3">
    <name type="scientific">Bacillus mycoides (strain KBAB4)</name>
    <name type="common">Bacillus weihenstephanensis</name>
    <dbReference type="NCBI Taxonomy" id="315730"/>
    <lineage>
        <taxon>Bacteria</taxon>
        <taxon>Bacillati</taxon>
        <taxon>Bacillota</taxon>
        <taxon>Bacilli</taxon>
        <taxon>Bacillales</taxon>
        <taxon>Bacillaceae</taxon>
        <taxon>Bacillus</taxon>
        <taxon>Bacillus cereus group</taxon>
    </lineage>
</organism>
<dbReference type="EMBL" id="CP000903">
    <property type="protein sequence ID" value="ABY42423.1"/>
    <property type="molecule type" value="Genomic_DNA"/>
</dbReference>
<keyword evidence="2" id="KW-0378">Hydrolase</keyword>
<proteinExistence type="predicted"/>
<dbReference type="AlphaFoldDB" id="A9VJY7"/>
<dbReference type="Pfam" id="PF01844">
    <property type="entry name" value="HNH"/>
    <property type="match status" value="1"/>
</dbReference>
<feature type="domain" description="HNH nuclease" evidence="1">
    <location>
        <begin position="60"/>
        <end position="113"/>
    </location>
</feature>
<dbReference type="InterPro" id="IPR003615">
    <property type="entry name" value="HNH_nuc"/>
</dbReference>
<sequence length="173" mass="19888">MRYSLLLYMLKICSKCKQTKEGEEFGKDRSKKDGLTSACRECNNRREKKRRENGGDFTPEQKRLILEKYSGICQCCGSTENLEIDHRLPQSICNPYKASVEENGWLLCKSCNIAKGTKILFEVITEIPLKILGPMLSPEYANPIARKLFKEESIMIGTNHYTEIKLKVVNKLF</sequence>
<dbReference type="GO" id="GO:0008270">
    <property type="term" value="F:zinc ion binding"/>
    <property type="evidence" value="ECO:0007669"/>
    <property type="project" value="InterPro"/>
</dbReference>
<reference evidence="2 3" key="1">
    <citation type="journal article" date="2008" name="Chem. Biol. Interact.">
        <title>Extending the Bacillus cereus group genomics to putative food-borne pathogens of different toxicity.</title>
        <authorList>
            <person name="Lapidus A."/>
            <person name="Goltsman E."/>
            <person name="Auger S."/>
            <person name="Galleron N."/>
            <person name="Segurens B."/>
            <person name="Dossat C."/>
            <person name="Land M.L."/>
            <person name="Broussolle V."/>
            <person name="Brillard J."/>
            <person name="Guinebretiere M.H."/>
            <person name="Sanchis V."/>
            <person name="Nguen-The C."/>
            <person name="Lereclus D."/>
            <person name="Richardson P."/>
            <person name="Wincker P."/>
            <person name="Weissenbach J."/>
            <person name="Ehrlich S.D."/>
            <person name="Sorokin A."/>
        </authorList>
    </citation>
    <scope>NUCLEOTIDE SEQUENCE [LARGE SCALE GENOMIC DNA]</scope>
    <source>
        <strain evidence="2 3">KBAB4</strain>
    </source>
</reference>
<accession>A9VJY7</accession>
<evidence type="ECO:0000313" key="3">
    <source>
        <dbReference type="Proteomes" id="UP000002154"/>
    </source>
</evidence>